<evidence type="ECO:0000313" key="3">
    <source>
        <dbReference type="Proteomes" id="UP001320326"/>
    </source>
</evidence>
<dbReference type="RefSeq" id="WP_237247736.1">
    <property type="nucleotide sequence ID" value="NZ_AP023423.1"/>
</dbReference>
<sequence length="227" mass="25725">MEAPFDDFLDNALQALELLKLHEEKNSGKKTHHTHEVLTKSCAVLLVACWEAFIEDAAEAGLSFIIDNVKSPTNLPKELLKSIALELKVDKNDIKVWELADGGWKLVAKSHYKAMLSKHLGPFNTPRAGNIDDLYKNVLGLETLSACWTWKHMPNKQSKDKLSALISLRGSIAHRINTSHKVTRKLVDGYASHLLFLAIKTNNRIRRHVYQSTGLYPWNEVTYRSIK</sequence>
<accession>A0AAN1X880</accession>
<organism evidence="2 3">
    <name type="scientific">Sideroxyarcus emersonii</name>
    <dbReference type="NCBI Taxonomy" id="2764705"/>
    <lineage>
        <taxon>Bacteria</taxon>
        <taxon>Pseudomonadati</taxon>
        <taxon>Pseudomonadota</taxon>
        <taxon>Betaproteobacteria</taxon>
        <taxon>Nitrosomonadales</taxon>
        <taxon>Gallionellaceae</taxon>
        <taxon>Sideroxyarcus</taxon>
    </lineage>
</organism>
<proteinExistence type="predicted"/>
<dbReference type="KEGG" id="seme:MIZ01_0326"/>
<reference evidence="2 3" key="1">
    <citation type="journal article" date="2022" name="Int. J. Syst. Evol. Microbiol.">
        <title>&lt;i&gt;Sideroxyarcus emersonii&lt;/i&gt; gen. nov. sp. nov., a neutrophilic, microaerobic iron- and thiosulfate-oxidizing bacterium isolated from iron-rich wetland sediment.</title>
        <authorList>
            <person name="Kato S."/>
            <person name="Itoh T."/>
            <person name="Iino T."/>
            <person name="Ohkuma M."/>
        </authorList>
    </citation>
    <scope>NUCLEOTIDE SEQUENCE [LARGE SCALE GENOMIC DNA]</scope>
    <source>
        <strain evidence="2 3">MIZ01</strain>
    </source>
</reference>
<dbReference type="AlphaFoldDB" id="A0AAN1X880"/>
<name>A0AAN1X880_9PROT</name>
<evidence type="ECO:0000313" key="2">
    <source>
        <dbReference type="EMBL" id="BCK86563.1"/>
    </source>
</evidence>
<dbReference type="Proteomes" id="UP001320326">
    <property type="component" value="Chromosome"/>
</dbReference>
<dbReference type="EMBL" id="AP023423">
    <property type="protein sequence ID" value="BCK86563.1"/>
    <property type="molecule type" value="Genomic_DNA"/>
</dbReference>
<protein>
    <recommendedName>
        <fullName evidence="1">RiboL-PSP-HEPN domain-containing protein</fullName>
    </recommendedName>
</protein>
<keyword evidence="3" id="KW-1185">Reference proteome</keyword>
<dbReference type="InterPro" id="IPR041519">
    <property type="entry name" value="HEPN_RiboL-PSP"/>
</dbReference>
<feature type="domain" description="RiboL-PSP-HEPN" evidence="1">
    <location>
        <begin position="17"/>
        <end position="203"/>
    </location>
</feature>
<evidence type="ECO:0000259" key="1">
    <source>
        <dbReference type="Pfam" id="PF18735"/>
    </source>
</evidence>
<gene>
    <name evidence="2" type="ORF">MIZ01_0326</name>
</gene>
<dbReference type="Pfam" id="PF18735">
    <property type="entry name" value="HEPN_RiboL-PSP"/>
    <property type="match status" value="1"/>
</dbReference>